<gene>
    <name evidence="1" type="ORF">ERS852470_02299</name>
</gene>
<dbReference type="GeneID" id="83011146"/>
<dbReference type="EMBL" id="CYZV01000024">
    <property type="protein sequence ID" value="CUO42364.1"/>
    <property type="molecule type" value="Genomic_DNA"/>
</dbReference>
<keyword evidence="1" id="KW-0946">Virion</keyword>
<dbReference type="Pfam" id="PF07875">
    <property type="entry name" value="Coat_F"/>
    <property type="match status" value="1"/>
</dbReference>
<name>A0A173YKX7_9CLOT</name>
<organism evidence="1 2">
    <name type="scientific">Clostridium disporicum</name>
    <dbReference type="NCBI Taxonomy" id="84024"/>
    <lineage>
        <taxon>Bacteria</taxon>
        <taxon>Bacillati</taxon>
        <taxon>Bacillota</taxon>
        <taxon>Clostridia</taxon>
        <taxon>Eubacteriales</taxon>
        <taxon>Clostridiaceae</taxon>
        <taxon>Clostridium</taxon>
    </lineage>
</organism>
<accession>A0A173YKX7</accession>
<evidence type="ECO:0000313" key="2">
    <source>
        <dbReference type="Proteomes" id="UP000095558"/>
    </source>
</evidence>
<protein>
    <submittedName>
        <fullName evidence="1">Spore coat protein CotF</fullName>
    </submittedName>
</protein>
<dbReference type="AlphaFoldDB" id="A0A173YKX7"/>
<evidence type="ECO:0000313" key="1">
    <source>
        <dbReference type="EMBL" id="CUO42364.1"/>
    </source>
</evidence>
<sequence>MQEKEMISDYLAGLNASLSGYGSIISQCENEELRSTIQLMRDQDEIRQYALFKIAKEKGYYIPAQKATDTEIATVKQQLSQG</sequence>
<keyword evidence="1" id="KW-0167">Capsid protein</keyword>
<dbReference type="InterPro" id="IPR012851">
    <property type="entry name" value="Spore_coat_CotF-like"/>
</dbReference>
<proteinExistence type="predicted"/>
<dbReference type="OrthoDB" id="1683800at2"/>
<reference evidence="1 2" key="1">
    <citation type="submission" date="2015-09" db="EMBL/GenBank/DDBJ databases">
        <authorList>
            <consortium name="Pathogen Informatics"/>
        </authorList>
    </citation>
    <scope>NUCLEOTIDE SEQUENCE [LARGE SCALE GENOMIC DNA]</scope>
    <source>
        <strain evidence="1 2">2789STDY5834855</strain>
    </source>
</reference>
<dbReference type="Proteomes" id="UP000095558">
    <property type="component" value="Unassembled WGS sequence"/>
</dbReference>
<dbReference type="RefSeq" id="WP_042396043.1">
    <property type="nucleotide sequence ID" value="NZ_CYYT01000003.1"/>
</dbReference>